<proteinExistence type="predicted"/>
<dbReference type="EMBL" id="BRPK01000004">
    <property type="protein sequence ID" value="GLB36993.1"/>
    <property type="molecule type" value="Genomic_DNA"/>
</dbReference>
<protein>
    <submittedName>
        <fullName evidence="2">Uncharacterized protein</fullName>
    </submittedName>
</protein>
<keyword evidence="3" id="KW-1185">Reference proteome</keyword>
<dbReference type="AlphaFoldDB" id="A0A9P3PK78"/>
<name>A0A9P3PK78_LYOSH</name>
<comment type="caution">
    <text evidence="2">The sequence shown here is derived from an EMBL/GenBank/DDBJ whole genome shotgun (WGS) entry which is preliminary data.</text>
</comment>
<reference evidence="2" key="1">
    <citation type="submission" date="2022-07" db="EMBL/GenBank/DDBJ databases">
        <title>The genome of Lyophyllum shimeji provides insight into the initial evolution of ectomycorrhizal fungal genome.</title>
        <authorList>
            <person name="Kobayashi Y."/>
            <person name="Shibata T."/>
            <person name="Hirakawa H."/>
            <person name="Shigenobu S."/>
            <person name="Nishiyama T."/>
            <person name="Yamada A."/>
            <person name="Hasebe M."/>
            <person name="Kawaguchi M."/>
        </authorList>
    </citation>
    <scope>NUCLEOTIDE SEQUENCE</scope>
    <source>
        <strain evidence="2">AT787</strain>
    </source>
</reference>
<gene>
    <name evidence="2" type="ORF">LshimejAT787_0400440</name>
</gene>
<evidence type="ECO:0000313" key="3">
    <source>
        <dbReference type="Proteomes" id="UP001063166"/>
    </source>
</evidence>
<sequence>MPHAHYRLGTARRDSAASSLDFLPPASLMGVSTPIPHAISGSHLSRAPFRSPKKCPGKPYADADSVKECASTHCDASTVVLSVYSSVLGTSTSPTETENA</sequence>
<dbReference type="Proteomes" id="UP001063166">
    <property type="component" value="Unassembled WGS sequence"/>
</dbReference>
<evidence type="ECO:0000256" key="1">
    <source>
        <dbReference type="SAM" id="MobiDB-lite"/>
    </source>
</evidence>
<organism evidence="2 3">
    <name type="scientific">Lyophyllum shimeji</name>
    <name type="common">Hon-shimeji</name>
    <name type="synonym">Tricholoma shimeji</name>
    <dbReference type="NCBI Taxonomy" id="47721"/>
    <lineage>
        <taxon>Eukaryota</taxon>
        <taxon>Fungi</taxon>
        <taxon>Dikarya</taxon>
        <taxon>Basidiomycota</taxon>
        <taxon>Agaricomycotina</taxon>
        <taxon>Agaricomycetes</taxon>
        <taxon>Agaricomycetidae</taxon>
        <taxon>Agaricales</taxon>
        <taxon>Tricholomatineae</taxon>
        <taxon>Lyophyllaceae</taxon>
        <taxon>Lyophyllum</taxon>
    </lineage>
</organism>
<feature type="region of interest" description="Disordered" evidence="1">
    <location>
        <begin position="43"/>
        <end position="62"/>
    </location>
</feature>
<accession>A0A9P3PK78</accession>
<evidence type="ECO:0000313" key="2">
    <source>
        <dbReference type="EMBL" id="GLB36993.1"/>
    </source>
</evidence>